<name>A0AAV9X7P2_9PEZI</name>
<comment type="caution">
    <text evidence="2">The sequence shown here is derived from an EMBL/GenBank/DDBJ whole genome shotgun (WGS) entry which is preliminary data.</text>
</comment>
<protein>
    <submittedName>
        <fullName evidence="2">Uncharacterized protein</fullName>
    </submittedName>
</protein>
<evidence type="ECO:0000313" key="2">
    <source>
        <dbReference type="EMBL" id="KAK6533349.1"/>
    </source>
</evidence>
<keyword evidence="1" id="KW-0812">Transmembrane</keyword>
<sequence>MGTNTNPSVEQLVCEIGTIIHQRPNSSELPHFTVTVRELGVPPAKYDPYQSNPHLLKLQEEEKNIKRNTAHDNLGVKAPYDTSPLFECLTKSLGQKSDEMVDITMLRVNQDPTITPGTSNTKCKIQSREHWTQKTQCQGFLKNLTKIVPTNDTTVFLLVQDMSLAMLNFLYGELHVPISFILSHVKGIQGSHRDELPKLFFSHPPLPYDIELPEGGVPEILEYSFTALGSKRKVEIDDSSRFNLDWRHMAWQSDALSAKERTAILRREREDLVEIWQEGLGDDWKKGRTDDSYDTVKRRIYRPHQLVLENKDAQLRSVQERVSWISIEYLGHNIEIYLFDPPHTFEKYARGAPYQLSSFERPFTHLEKLQINDKLQIFDTTRDFFQGLIECTSAATIQDLKTQCQTRLIRKTLVAFSNTLTTMESVIDDIDRQMANPVRVQENIDAWGITLSSYRLLLSEIAHSVENVTTYLEIISDELGPNSDTTVTGREILKAVATTKRFSRFRSHTVERTDRAFQGLMSFMSIIESQGAIAEASSVGKLTELAFVFIPVSFAATFYSMQIEDLKPSLEKFILLALILLFLAYSFRLFIRGRVWNALKQLVKAPIYRSGLIAKNKSIPISTYFWFYTREIKRLVDPMVQPAIKTIRTSYRYSVYNMTGPTHLYSSKFTEVVINST</sequence>
<dbReference type="Proteomes" id="UP001365542">
    <property type="component" value="Unassembled WGS sequence"/>
</dbReference>
<dbReference type="AlphaFoldDB" id="A0AAV9X7P2"/>
<evidence type="ECO:0000313" key="3">
    <source>
        <dbReference type="Proteomes" id="UP001365542"/>
    </source>
</evidence>
<evidence type="ECO:0000256" key="1">
    <source>
        <dbReference type="SAM" id="Phobius"/>
    </source>
</evidence>
<keyword evidence="1" id="KW-1133">Transmembrane helix</keyword>
<organism evidence="2 3">
    <name type="scientific">Orbilia ellipsospora</name>
    <dbReference type="NCBI Taxonomy" id="2528407"/>
    <lineage>
        <taxon>Eukaryota</taxon>
        <taxon>Fungi</taxon>
        <taxon>Dikarya</taxon>
        <taxon>Ascomycota</taxon>
        <taxon>Pezizomycotina</taxon>
        <taxon>Orbiliomycetes</taxon>
        <taxon>Orbiliales</taxon>
        <taxon>Orbiliaceae</taxon>
        <taxon>Orbilia</taxon>
    </lineage>
</organism>
<feature type="transmembrane region" description="Helical" evidence="1">
    <location>
        <begin position="573"/>
        <end position="591"/>
    </location>
</feature>
<proteinExistence type="predicted"/>
<accession>A0AAV9X7P2</accession>
<keyword evidence="3" id="KW-1185">Reference proteome</keyword>
<gene>
    <name evidence="2" type="ORF">TWF694_002299</name>
</gene>
<keyword evidence="1" id="KW-0472">Membrane</keyword>
<reference evidence="2 3" key="1">
    <citation type="submission" date="2019-10" db="EMBL/GenBank/DDBJ databases">
        <authorList>
            <person name="Palmer J.M."/>
        </authorList>
    </citation>
    <scope>NUCLEOTIDE SEQUENCE [LARGE SCALE GENOMIC DNA]</scope>
    <source>
        <strain evidence="2 3">TWF694</strain>
    </source>
</reference>
<dbReference type="EMBL" id="JAVHJO010000011">
    <property type="protein sequence ID" value="KAK6533349.1"/>
    <property type="molecule type" value="Genomic_DNA"/>
</dbReference>